<name>A0AAE0XNB4_9GAST</name>
<evidence type="ECO:0000313" key="3">
    <source>
        <dbReference type="Proteomes" id="UP001283361"/>
    </source>
</evidence>
<dbReference type="Proteomes" id="UP001283361">
    <property type="component" value="Unassembled WGS sequence"/>
</dbReference>
<evidence type="ECO:0000313" key="2">
    <source>
        <dbReference type="EMBL" id="KAK3697433.1"/>
    </source>
</evidence>
<dbReference type="EMBL" id="JAWDGP010008010">
    <property type="protein sequence ID" value="KAK3697433.1"/>
    <property type="molecule type" value="Genomic_DNA"/>
</dbReference>
<feature type="region of interest" description="Disordered" evidence="1">
    <location>
        <begin position="16"/>
        <end position="35"/>
    </location>
</feature>
<reference evidence="2" key="1">
    <citation type="journal article" date="2023" name="G3 (Bethesda)">
        <title>A reference genome for the long-term kleptoplast-retaining sea slug Elysia crispata morphotype clarki.</title>
        <authorList>
            <person name="Eastman K.E."/>
            <person name="Pendleton A.L."/>
            <person name="Shaikh M.A."/>
            <person name="Suttiyut T."/>
            <person name="Ogas R."/>
            <person name="Tomko P."/>
            <person name="Gavelis G."/>
            <person name="Widhalm J.R."/>
            <person name="Wisecaver J.H."/>
        </authorList>
    </citation>
    <scope>NUCLEOTIDE SEQUENCE</scope>
    <source>
        <strain evidence="2">ECLA1</strain>
    </source>
</reference>
<accession>A0AAE0XNB4</accession>
<evidence type="ECO:0000256" key="1">
    <source>
        <dbReference type="SAM" id="MobiDB-lite"/>
    </source>
</evidence>
<organism evidence="2 3">
    <name type="scientific">Elysia crispata</name>
    <name type="common">lettuce slug</name>
    <dbReference type="NCBI Taxonomy" id="231223"/>
    <lineage>
        <taxon>Eukaryota</taxon>
        <taxon>Metazoa</taxon>
        <taxon>Spiralia</taxon>
        <taxon>Lophotrochozoa</taxon>
        <taxon>Mollusca</taxon>
        <taxon>Gastropoda</taxon>
        <taxon>Heterobranchia</taxon>
        <taxon>Euthyneura</taxon>
        <taxon>Panpulmonata</taxon>
        <taxon>Sacoglossa</taxon>
        <taxon>Placobranchoidea</taxon>
        <taxon>Plakobranchidae</taxon>
        <taxon>Elysia</taxon>
    </lineage>
</organism>
<proteinExistence type="predicted"/>
<protein>
    <submittedName>
        <fullName evidence="2">Uncharacterized protein</fullName>
    </submittedName>
</protein>
<sequence>MCCDEDPNYEIMNVRSSHSTGSSEHLADPGTAHIGPDSSLIEMEHQALTAVLTGIETPALTCSIDTLWTSSFRVVSQQVRIWGETIQTLSGRGARGSSITAL</sequence>
<keyword evidence="3" id="KW-1185">Reference proteome</keyword>
<dbReference type="AlphaFoldDB" id="A0AAE0XNB4"/>
<gene>
    <name evidence="2" type="ORF">RRG08_031197</name>
</gene>
<comment type="caution">
    <text evidence="2">The sequence shown here is derived from an EMBL/GenBank/DDBJ whole genome shotgun (WGS) entry which is preliminary data.</text>
</comment>